<accession>G8RS31</accession>
<proteinExistence type="predicted"/>
<dbReference type="HOGENOM" id="CLU_1545953_0_0_11"/>
<reference evidence="1 2" key="1">
    <citation type="submission" date="2011-12" db="EMBL/GenBank/DDBJ databases">
        <title>Complete sequence of Mycobacterium rhodesiae NBB3.</title>
        <authorList>
            <consortium name="US DOE Joint Genome Institute"/>
            <person name="Lucas S."/>
            <person name="Han J."/>
            <person name="Lapidus A."/>
            <person name="Cheng J.-F."/>
            <person name="Goodwin L."/>
            <person name="Pitluck S."/>
            <person name="Peters L."/>
            <person name="Mikhailova N."/>
            <person name="Gu W."/>
            <person name="Detter J.C."/>
            <person name="Han C."/>
            <person name="Tapia R."/>
            <person name="Land M."/>
            <person name="Hauser L."/>
            <person name="Kyrpides N."/>
            <person name="Ivanova N."/>
            <person name="Pagani I."/>
            <person name="Mattes T."/>
            <person name="Holmes A."/>
            <person name="Rutledge P."/>
            <person name="Paulsen I."/>
            <person name="Coleman N."/>
            <person name="Woyke T."/>
        </authorList>
    </citation>
    <scope>NUCLEOTIDE SEQUENCE [LARGE SCALE GENOMIC DNA]</scope>
    <source>
        <strain evidence="1 2">NBB3</strain>
    </source>
</reference>
<dbReference type="KEGG" id="mrh:MycrhN_3468"/>
<name>G8RS31_MYCRN</name>
<organism evidence="1 2">
    <name type="scientific">Mycolicibacterium rhodesiae (strain NBB3)</name>
    <name type="common">Mycobacterium rhodesiae</name>
    <dbReference type="NCBI Taxonomy" id="710685"/>
    <lineage>
        <taxon>Bacteria</taxon>
        <taxon>Bacillati</taxon>
        <taxon>Actinomycetota</taxon>
        <taxon>Actinomycetes</taxon>
        <taxon>Mycobacteriales</taxon>
        <taxon>Mycobacteriaceae</taxon>
        <taxon>Mycolicibacterium</taxon>
    </lineage>
</organism>
<evidence type="ECO:0000313" key="1">
    <source>
        <dbReference type="EMBL" id="AEV73988.1"/>
    </source>
</evidence>
<dbReference type="Proteomes" id="UP000005442">
    <property type="component" value="Chromosome"/>
</dbReference>
<keyword evidence="2" id="KW-1185">Reference proteome</keyword>
<dbReference type="AlphaFoldDB" id="G8RS31"/>
<protein>
    <submittedName>
        <fullName evidence="1">Uncharacterized protein</fullName>
    </submittedName>
</protein>
<sequence>MSSDSAELAIVLAVVAVVGGLIAAEIGRRGTRYAADLQAQQAFREVQVSILTEFIETVLNTARAVQSYAFGASAEQRGRRDHGDEWADIQPLLGPALTAVQRARALSKSLIWQDITDAYNTCDDFFFKIIRGSEGDEEYQTWADVLYDETDPVTVVVAMAGDRRREVLDAYRA</sequence>
<dbReference type="EMBL" id="CP003169">
    <property type="protein sequence ID" value="AEV73988.1"/>
    <property type="molecule type" value="Genomic_DNA"/>
</dbReference>
<dbReference type="eggNOG" id="ENOG5031YRF">
    <property type="taxonomic scope" value="Bacteria"/>
</dbReference>
<dbReference type="PATRIC" id="fig|710685.3.peg.3474"/>
<evidence type="ECO:0000313" key="2">
    <source>
        <dbReference type="Proteomes" id="UP000005442"/>
    </source>
</evidence>
<gene>
    <name evidence="1" type="ordered locus">MycrhN_3468</name>
</gene>